<protein>
    <submittedName>
        <fullName evidence="1">Phosphatidylinositol/phosphatidylcholine transfer protein</fullName>
    </submittedName>
</protein>
<evidence type="ECO:0000313" key="2">
    <source>
        <dbReference type="Proteomes" id="UP001164539"/>
    </source>
</evidence>
<proteinExistence type="predicted"/>
<comment type="caution">
    <text evidence="1">The sequence shown here is derived from an EMBL/GenBank/DDBJ whole genome shotgun (WGS) entry which is preliminary data.</text>
</comment>
<reference evidence="1 2" key="1">
    <citation type="journal article" date="2023" name="Science">
        <title>Complex scaffold remodeling in plant triterpene biosynthesis.</title>
        <authorList>
            <person name="De La Pena R."/>
            <person name="Hodgson H."/>
            <person name="Liu J.C."/>
            <person name="Stephenson M.J."/>
            <person name="Martin A.C."/>
            <person name="Owen C."/>
            <person name="Harkess A."/>
            <person name="Leebens-Mack J."/>
            <person name="Jimenez L.E."/>
            <person name="Osbourn A."/>
            <person name="Sattely E.S."/>
        </authorList>
    </citation>
    <scope>NUCLEOTIDE SEQUENCE [LARGE SCALE GENOMIC DNA]</scope>
    <source>
        <strain evidence="2">cv. JPN11</strain>
        <tissue evidence="1">Leaf</tissue>
    </source>
</reference>
<organism evidence="1 2">
    <name type="scientific">Melia azedarach</name>
    <name type="common">Chinaberry tree</name>
    <dbReference type="NCBI Taxonomy" id="155640"/>
    <lineage>
        <taxon>Eukaryota</taxon>
        <taxon>Viridiplantae</taxon>
        <taxon>Streptophyta</taxon>
        <taxon>Embryophyta</taxon>
        <taxon>Tracheophyta</taxon>
        <taxon>Spermatophyta</taxon>
        <taxon>Magnoliopsida</taxon>
        <taxon>eudicotyledons</taxon>
        <taxon>Gunneridae</taxon>
        <taxon>Pentapetalae</taxon>
        <taxon>rosids</taxon>
        <taxon>malvids</taxon>
        <taxon>Sapindales</taxon>
        <taxon>Meliaceae</taxon>
        <taxon>Melia</taxon>
    </lineage>
</organism>
<gene>
    <name evidence="1" type="ORF">OWV82_014940</name>
</gene>
<dbReference type="Proteomes" id="UP001164539">
    <property type="component" value="Chromosome 8"/>
</dbReference>
<keyword evidence="2" id="KW-1185">Reference proteome</keyword>
<accession>A0ACC1XNL7</accession>
<evidence type="ECO:0000313" key="1">
    <source>
        <dbReference type="EMBL" id="KAJ4712756.1"/>
    </source>
</evidence>
<name>A0ACC1XNL7_MELAZ</name>
<dbReference type="EMBL" id="CM051401">
    <property type="protein sequence ID" value="KAJ4712756.1"/>
    <property type="molecule type" value="Genomic_DNA"/>
</dbReference>
<sequence>MNKLKETCRDVAISSQSRGSEAGEGSAKKRPGDRTKSIYPPIETYWTLPPQKGDKPPSSSKPGVKSLLAYPMKVRDSLKKIGRSKSMQIVLQGAHNPKDEQLVESFRKLLFLEGQLPAKHNDYHTLLRFLRMRDFDLSKSKEMFLNYLKWRKDLGVDEISKEFNVEEYAEVKKFYPHGYHGVDKYGRPIYIERLGMVDLNALLQVTTIERLVRFHVAEQEKTLNLRFPACSIAAKKHIASTTSILDVKGVGMSNFSKPARQLFMEIQKIDSSYYPETLNHLFIINAGSGFRMLWKVLKVFLDARTLAKIQVLGHNYLSNLVEEVDPSNLPSFLGGNCTCSDYGGCLESDKGPWNNPEITEILQAVSATEEMDTFGANGGEPSQDVLTSTMGNVQDQEDSLNVETFHRNKLASEKILALEASLEDAKMKIEALEVALENTKVVLKGLTQLIEDLKD</sequence>